<evidence type="ECO:0000259" key="1">
    <source>
        <dbReference type="Pfam" id="PF02698"/>
    </source>
</evidence>
<proteinExistence type="predicted"/>
<comment type="caution">
    <text evidence="2">The sequence shown here is derived from an EMBL/GenBank/DDBJ whole genome shotgun (WGS) entry which is preliminary data.</text>
</comment>
<protein>
    <submittedName>
        <fullName evidence="2">YdcF family protein</fullName>
    </submittedName>
</protein>
<dbReference type="InterPro" id="IPR051599">
    <property type="entry name" value="Cell_Envelope_Assoc"/>
</dbReference>
<reference evidence="2" key="1">
    <citation type="submission" date="2022-01" db="EMBL/GenBank/DDBJ databases">
        <title>Whole genome-based taxonomy of the Shewanellaceae.</title>
        <authorList>
            <person name="Martin-Rodriguez A.J."/>
        </authorList>
    </citation>
    <scope>NUCLEOTIDE SEQUENCE</scope>
    <source>
        <strain evidence="2">KCTC 23973</strain>
    </source>
</reference>
<name>A0A9X2CGU1_9GAMM</name>
<dbReference type="PANTHER" id="PTHR30336">
    <property type="entry name" value="INNER MEMBRANE PROTEIN, PROBABLE PERMEASE"/>
    <property type="match status" value="1"/>
</dbReference>
<dbReference type="Gene3D" id="3.40.50.620">
    <property type="entry name" value="HUPs"/>
    <property type="match status" value="1"/>
</dbReference>
<dbReference type="InterPro" id="IPR014729">
    <property type="entry name" value="Rossmann-like_a/b/a_fold"/>
</dbReference>
<dbReference type="PANTHER" id="PTHR30336:SF20">
    <property type="entry name" value="DUF218 DOMAIN-CONTAINING PROTEIN"/>
    <property type="match status" value="1"/>
</dbReference>
<feature type="domain" description="DUF218" evidence="1">
    <location>
        <begin position="14"/>
        <end position="148"/>
    </location>
</feature>
<dbReference type="AlphaFoldDB" id="A0A9X2CGU1"/>
<dbReference type="RefSeq" id="WP_248948914.1">
    <property type="nucleotide sequence ID" value="NZ_JAKILB010000002.1"/>
</dbReference>
<dbReference type="InterPro" id="IPR003848">
    <property type="entry name" value="DUF218"/>
</dbReference>
<dbReference type="Proteomes" id="UP001139293">
    <property type="component" value="Unassembled WGS sequence"/>
</dbReference>
<evidence type="ECO:0000313" key="3">
    <source>
        <dbReference type="Proteomes" id="UP001139293"/>
    </source>
</evidence>
<organism evidence="2 3">
    <name type="scientific">Shewanella pneumatophori</name>
    <dbReference type="NCBI Taxonomy" id="314092"/>
    <lineage>
        <taxon>Bacteria</taxon>
        <taxon>Pseudomonadati</taxon>
        <taxon>Pseudomonadota</taxon>
        <taxon>Gammaproteobacteria</taxon>
        <taxon>Alteromonadales</taxon>
        <taxon>Shewanellaceae</taxon>
        <taxon>Shewanella</taxon>
    </lineage>
</organism>
<dbReference type="GO" id="GO:0005886">
    <property type="term" value="C:plasma membrane"/>
    <property type="evidence" value="ECO:0007669"/>
    <property type="project" value="TreeGrafter"/>
</dbReference>
<dbReference type="CDD" id="cd06259">
    <property type="entry name" value="YdcF-like"/>
    <property type="match status" value="1"/>
</dbReference>
<gene>
    <name evidence="2" type="ORF">L2740_04430</name>
</gene>
<sequence>MSSYQAANSTANSVIIVLGAPNDNQGNLSDIALSRCQTALKAYRESPQSKLLLTGGFGAHFNQTDTPHAVYGQRYLISQGVPETAFADIALSRFTFEDATLAIAIIEKLQCRELCLVTSEFHMPRAKLIFSQIFANLALSYLEATTPVSADKLQLLMQHELSVMDREKANLARFADG</sequence>
<dbReference type="EMBL" id="JAKILB010000002">
    <property type="protein sequence ID" value="MCL1137794.1"/>
    <property type="molecule type" value="Genomic_DNA"/>
</dbReference>
<keyword evidence="3" id="KW-1185">Reference proteome</keyword>
<accession>A0A9X2CGU1</accession>
<evidence type="ECO:0000313" key="2">
    <source>
        <dbReference type="EMBL" id="MCL1137794.1"/>
    </source>
</evidence>
<dbReference type="Pfam" id="PF02698">
    <property type="entry name" value="DUF218"/>
    <property type="match status" value="1"/>
</dbReference>